<keyword evidence="4 14" id="KW-0245">EGF-like domain</keyword>
<evidence type="ECO:0000256" key="13">
    <source>
        <dbReference type="ARBA" id="ARBA00023180"/>
    </source>
</evidence>
<dbReference type="GO" id="GO:0005509">
    <property type="term" value="F:calcium ion binding"/>
    <property type="evidence" value="ECO:0007669"/>
    <property type="project" value="InterPro"/>
</dbReference>
<dbReference type="InterPro" id="IPR001881">
    <property type="entry name" value="EGF-like_Ca-bd_dom"/>
</dbReference>
<dbReference type="PROSITE" id="PS01187">
    <property type="entry name" value="EGF_CA"/>
    <property type="match status" value="2"/>
</dbReference>
<evidence type="ECO:0000256" key="7">
    <source>
        <dbReference type="ARBA" id="ARBA00022729"/>
    </source>
</evidence>
<dbReference type="InterPro" id="IPR009030">
    <property type="entry name" value="Growth_fac_rcpt_cys_sf"/>
</dbReference>
<comment type="caution">
    <text evidence="17">The sequence shown here is derived from an EMBL/GenBank/DDBJ whole genome shotgun (WGS) entry which is preliminary data.</text>
</comment>
<feature type="disulfide bond" evidence="14">
    <location>
        <begin position="234"/>
        <end position="244"/>
    </location>
</feature>
<dbReference type="InterPro" id="IPR052080">
    <property type="entry name" value="vWF_C/EGF_Fibrillin"/>
</dbReference>
<evidence type="ECO:0000256" key="6">
    <source>
        <dbReference type="ARBA" id="ARBA00022692"/>
    </source>
</evidence>
<dbReference type="CDD" id="cd00054">
    <property type="entry name" value="EGF_CA"/>
    <property type="match status" value="5"/>
</dbReference>
<dbReference type="GO" id="GO:0006897">
    <property type="term" value="P:endocytosis"/>
    <property type="evidence" value="ECO:0007669"/>
    <property type="project" value="UniProtKB-KW"/>
</dbReference>
<dbReference type="InterPro" id="IPR000152">
    <property type="entry name" value="EGF-type_Asp/Asn_hydroxyl_site"/>
</dbReference>
<feature type="domain" description="EGF-like" evidence="16">
    <location>
        <begin position="398"/>
        <end position="438"/>
    </location>
</feature>
<evidence type="ECO:0000256" key="11">
    <source>
        <dbReference type="ARBA" id="ARBA00023157"/>
    </source>
</evidence>
<keyword evidence="11 14" id="KW-1015">Disulfide bond</keyword>
<dbReference type="GO" id="GO:0005576">
    <property type="term" value="C:extracellular region"/>
    <property type="evidence" value="ECO:0007669"/>
    <property type="project" value="UniProtKB-SubCell"/>
</dbReference>
<keyword evidence="9 15" id="KW-1133">Transmembrane helix</keyword>
<comment type="subcellular location">
    <subcellularLocation>
        <location evidence="1">Membrane</location>
        <topology evidence="1">Single-pass type I membrane protein</topology>
    </subcellularLocation>
    <subcellularLocation>
        <location evidence="2">Secreted</location>
    </subcellularLocation>
</comment>
<feature type="domain" description="EGF-like" evidence="16">
    <location>
        <begin position="357"/>
        <end position="394"/>
    </location>
</feature>
<protein>
    <submittedName>
        <fullName evidence="17">Latent-transforming growth factor beta-binding protein 2</fullName>
    </submittedName>
</protein>
<evidence type="ECO:0000256" key="1">
    <source>
        <dbReference type="ARBA" id="ARBA00004479"/>
    </source>
</evidence>
<dbReference type="FunFam" id="2.10.25.10:FF:000038">
    <property type="entry name" value="Fibrillin 2"/>
    <property type="match status" value="1"/>
</dbReference>
<evidence type="ECO:0000259" key="16">
    <source>
        <dbReference type="PROSITE" id="PS50026"/>
    </source>
</evidence>
<proteinExistence type="predicted"/>
<dbReference type="Proteomes" id="UP000735302">
    <property type="component" value="Unassembled WGS sequence"/>
</dbReference>
<dbReference type="SUPFAM" id="SSF57184">
    <property type="entry name" value="Growth factor receptor domain"/>
    <property type="match status" value="2"/>
</dbReference>
<dbReference type="FunFam" id="2.10.25.10:FF:000009">
    <property type="entry name" value="Low-density lipoprotein receptor isoform 1"/>
    <property type="match status" value="1"/>
</dbReference>
<dbReference type="AlphaFoldDB" id="A0AAV3ZE39"/>
<dbReference type="Pfam" id="PF07645">
    <property type="entry name" value="EGF_CA"/>
    <property type="match status" value="5"/>
</dbReference>
<evidence type="ECO:0000313" key="17">
    <source>
        <dbReference type="EMBL" id="GFN92153.1"/>
    </source>
</evidence>
<feature type="domain" description="EGF-like" evidence="16">
    <location>
        <begin position="230"/>
        <end position="270"/>
    </location>
</feature>
<keyword evidence="3" id="KW-0964">Secreted</keyword>
<keyword evidence="18" id="KW-1185">Reference proteome</keyword>
<evidence type="ECO:0000256" key="4">
    <source>
        <dbReference type="ARBA" id="ARBA00022536"/>
    </source>
</evidence>
<dbReference type="PROSITE" id="PS50026">
    <property type="entry name" value="EGF_3"/>
    <property type="match status" value="5"/>
</dbReference>
<dbReference type="PROSITE" id="PS01186">
    <property type="entry name" value="EGF_2"/>
    <property type="match status" value="3"/>
</dbReference>
<feature type="domain" description="EGF-like" evidence="16">
    <location>
        <begin position="316"/>
        <end position="356"/>
    </location>
</feature>
<dbReference type="SMART" id="SM00181">
    <property type="entry name" value="EGF"/>
    <property type="match status" value="7"/>
</dbReference>
<accession>A0AAV3ZE39</accession>
<keyword evidence="12" id="KW-0675">Receptor</keyword>
<dbReference type="InterPro" id="IPR026823">
    <property type="entry name" value="cEGF"/>
</dbReference>
<dbReference type="InterPro" id="IPR016187">
    <property type="entry name" value="CTDL_fold"/>
</dbReference>
<evidence type="ECO:0000256" key="8">
    <source>
        <dbReference type="ARBA" id="ARBA00022737"/>
    </source>
</evidence>
<comment type="caution">
    <text evidence="14">Lacks conserved residue(s) required for the propagation of feature annotation.</text>
</comment>
<dbReference type="SMART" id="SM00179">
    <property type="entry name" value="EGF_CA"/>
    <property type="match status" value="7"/>
</dbReference>
<evidence type="ECO:0000256" key="12">
    <source>
        <dbReference type="ARBA" id="ARBA00023170"/>
    </source>
</evidence>
<sequence length="570" mass="62198">MCLNFCVEPVHKVFSDFQGLTGKGTFGMADHAIQEFDPADLRAGSLSPVPPKYETDAVTARSFCESHGATLPMFASNSEISEVFKCLNQDYDGWSRRITILIGVNYTGFDTPILTWLNEPVDFSIWRDSDPNGVCDNPTGADFCCAKLSQRSQLSGEEITGTVIDNDADCDRNDEPFMCRVSPDVQLLGDECALDLHTCSHLCFDAFLGYTCSCPEGYTLDTADQHTCLDIDECEDSSLCTQVCVNTEGGYSCDCHGGYSFHEGGIPECVDVDECLLDPNKCDSNTQTCSNTDGRFLCECLQGYRSDPNVTETCIDIDECLENNDNCLPSYCVNSFGGFYCACPDGYHGDGIIECLDMNECFDVDLNSCDQTCINTQGGYSCSCNDGYVASNSTHCVDIDECSSTLHSCNQTCVNTEGSYFCTCSAGFRLSNNSAHCLDIDECEDEVTYKNLCDQVCSNTHGSFRCSCLDGYVMTPNGTCVQACECSCHNSTNSDIDTATEAIRKHLTVPKQELSSYTRTKTSASDTRTSAQTVGYFGLVLMLGSISVIICFDVSSIIALISRKSSKRSF</sequence>
<dbReference type="GO" id="GO:0016020">
    <property type="term" value="C:membrane"/>
    <property type="evidence" value="ECO:0007669"/>
    <property type="project" value="UniProtKB-SubCell"/>
</dbReference>
<evidence type="ECO:0000256" key="9">
    <source>
        <dbReference type="ARBA" id="ARBA00022989"/>
    </source>
</evidence>
<evidence type="ECO:0000256" key="10">
    <source>
        <dbReference type="ARBA" id="ARBA00023136"/>
    </source>
</evidence>
<evidence type="ECO:0000256" key="2">
    <source>
        <dbReference type="ARBA" id="ARBA00004613"/>
    </source>
</evidence>
<keyword evidence="10 15" id="KW-0472">Membrane</keyword>
<reference evidence="17 18" key="1">
    <citation type="journal article" date="2021" name="Elife">
        <title>Chloroplast acquisition without the gene transfer in kleptoplastic sea slugs, Plakobranchus ocellatus.</title>
        <authorList>
            <person name="Maeda T."/>
            <person name="Takahashi S."/>
            <person name="Yoshida T."/>
            <person name="Shimamura S."/>
            <person name="Takaki Y."/>
            <person name="Nagai Y."/>
            <person name="Toyoda A."/>
            <person name="Suzuki Y."/>
            <person name="Arimoto A."/>
            <person name="Ishii H."/>
            <person name="Satoh N."/>
            <person name="Nishiyama T."/>
            <person name="Hasebe M."/>
            <person name="Maruyama T."/>
            <person name="Minagawa J."/>
            <person name="Obokata J."/>
            <person name="Shigenobu S."/>
        </authorList>
    </citation>
    <scope>NUCLEOTIDE SEQUENCE [LARGE SCALE GENOMIC DNA]</scope>
</reference>
<keyword evidence="7" id="KW-0732">Signal</keyword>
<evidence type="ECO:0000256" key="5">
    <source>
        <dbReference type="ARBA" id="ARBA00022583"/>
    </source>
</evidence>
<feature type="domain" description="EGF-like" evidence="16">
    <location>
        <begin position="188"/>
        <end position="224"/>
    </location>
</feature>
<keyword evidence="13" id="KW-0325">Glycoprotein</keyword>
<dbReference type="SUPFAM" id="SSF57196">
    <property type="entry name" value="EGF/Laminin"/>
    <property type="match status" value="1"/>
</dbReference>
<dbReference type="SUPFAM" id="SSF56436">
    <property type="entry name" value="C-type lectin-like"/>
    <property type="match status" value="1"/>
</dbReference>
<name>A0AAV3ZE39_9GAST</name>
<evidence type="ECO:0000256" key="3">
    <source>
        <dbReference type="ARBA" id="ARBA00022525"/>
    </source>
</evidence>
<dbReference type="InterPro" id="IPR049883">
    <property type="entry name" value="NOTCH1_EGF-like"/>
</dbReference>
<dbReference type="PANTHER" id="PTHR47333:SF4">
    <property type="entry name" value="EGF-LIKE DOMAIN-CONTAINING PROTEIN"/>
    <property type="match status" value="1"/>
</dbReference>
<evidence type="ECO:0000313" key="18">
    <source>
        <dbReference type="Proteomes" id="UP000735302"/>
    </source>
</evidence>
<organism evidence="17 18">
    <name type="scientific">Plakobranchus ocellatus</name>
    <dbReference type="NCBI Taxonomy" id="259542"/>
    <lineage>
        <taxon>Eukaryota</taxon>
        <taxon>Metazoa</taxon>
        <taxon>Spiralia</taxon>
        <taxon>Lophotrochozoa</taxon>
        <taxon>Mollusca</taxon>
        <taxon>Gastropoda</taxon>
        <taxon>Heterobranchia</taxon>
        <taxon>Euthyneura</taxon>
        <taxon>Panpulmonata</taxon>
        <taxon>Sacoglossa</taxon>
        <taxon>Placobranchoidea</taxon>
        <taxon>Plakobranchidae</taxon>
        <taxon>Plakobranchus</taxon>
    </lineage>
</organism>
<evidence type="ECO:0000256" key="15">
    <source>
        <dbReference type="SAM" id="Phobius"/>
    </source>
</evidence>
<dbReference type="PANTHER" id="PTHR47333">
    <property type="entry name" value="VON WILLEBRAND FACTOR C AND EGF DOMAIN-CONTAINING PROTEIN"/>
    <property type="match status" value="1"/>
</dbReference>
<dbReference type="FunFam" id="2.10.25.10:FF:000005">
    <property type="entry name" value="Fibrillin 2"/>
    <property type="match status" value="2"/>
</dbReference>
<dbReference type="PROSITE" id="PS00010">
    <property type="entry name" value="ASX_HYDROXYL"/>
    <property type="match status" value="6"/>
</dbReference>
<dbReference type="InterPro" id="IPR000742">
    <property type="entry name" value="EGF"/>
</dbReference>
<dbReference type="Pfam" id="PF12662">
    <property type="entry name" value="cEGF"/>
    <property type="match status" value="1"/>
</dbReference>
<keyword evidence="5" id="KW-0254">Endocytosis</keyword>
<feature type="transmembrane region" description="Helical" evidence="15">
    <location>
        <begin position="536"/>
        <end position="561"/>
    </location>
</feature>
<dbReference type="InterPro" id="IPR018097">
    <property type="entry name" value="EGF_Ca-bd_CS"/>
</dbReference>
<evidence type="ECO:0000256" key="14">
    <source>
        <dbReference type="PROSITE-ProRule" id="PRU00076"/>
    </source>
</evidence>
<gene>
    <name evidence="17" type="ORF">PoB_001865900</name>
</gene>
<dbReference type="EMBL" id="BLXT01002217">
    <property type="protein sequence ID" value="GFN92153.1"/>
    <property type="molecule type" value="Genomic_DNA"/>
</dbReference>
<dbReference type="Gene3D" id="2.10.25.10">
    <property type="entry name" value="Laminin"/>
    <property type="match status" value="7"/>
</dbReference>
<keyword evidence="6 15" id="KW-0812">Transmembrane</keyword>
<keyword evidence="8" id="KW-0677">Repeat</keyword>